<reference evidence="1" key="1">
    <citation type="submission" date="2021-01" db="EMBL/GenBank/DDBJ databases">
        <title>Adiantum capillus-veneris genome.</title>
        <authorList>
            <person name="Fang Y."/>
            <person name="Liao Q."/>
        </authorList>
    </citation>
    <scope>NUCLEOTIDE SEQUENCE</scope>
    <source>
        <strain evidence="1">H3</strain>
        <tissue evidence="1">Leaf</tissue>
    </source>
</reference>
<name>A0A9D4URM5_ADICA</name>
<comment type="caution">
    <text evidence="1">The sequence shown here is derived from an EMBL/GenBank/DDBJ whole genome shotgun (WGS) entry which is preliminary data.</text>
</comment>
<keyword evidence="2" id="KW-1185">Reference proteome</keyword>
<protein>
    <submittedName>
        <fullName evidence="1">Uncharacterized protein</fullName>
    </submittedName>
</protein>
<evidence type="ECO:0000313" key="2">
    <source>
        <dbReference type="Proteomes" id="UP000886520"/>
    </source>
</evidence>
<gene>
    <name evidence="1" type="ORF">GOP47_0012741</name>
</gene>
<dbReference type="EMBL" id="JABFUD020000012">
    <property type="protein sequence ID" value="KAI5072635.1"/>
    <property type="molecule type" value="Genomic_DNA"/>
</dbReference>
<dbReference type="AlphaFoldDB" id="A0A9D4URM5"/>
<organism evidence="1 2">
    <name type="scientific">Adiantum capillus-veneris</name>
    <name type="common">Maidenhair fern</name>
    <dbReference type="NCBI Taxonomy" id="13818"/>
    <lineage>
        <taxon>Eukaryota</taxon>
        <taxon>Viridiplantae</taxon>
        <taxon>Streptophyta</taxon>
        <taxon>Embryophyta</taxon>
        <taxon>Tracheophyta</taxon>
        <taxon>Polypodiopsida</taxon>
        <taxon>Polypodiidae</taxon>
        <taxon>Polypodiales</taxon>
        <taxon>Pteridineae</taxon>
        <taxon>Pteridaceae</taxon>
        <taxon>Vittarioideae</taxon>
        <taxon>Adiantum</taxon>
    </lineage>
</organism>
<accession>A0A9D4URM5</accession>
<dbReference type="Proteomes" id="UP000886520">
    <property type="component" value="Chromosome 12"/>
</dbReference>
<proteinExistence type="predicted"/>
<evidence type="ECO:0000313" key="1">
    <source>
        <dbReference type="EMBL" id="KAI5072635.1"/>
    </source>
</evidence>
<sequence length="80" mass="9179">MLGLGNRERVPEPECSLQETLEDAIYSLWERKMSTGPSFVINSEELTDFFEKMILSNKLTDKVLSRLSSDLMTQVSEAHR</sequence>